<dbReference type="GO" id="GO:0005524">
    <property type="term" value="F:ATP binding"/>
    <property type="evidence" value="ECO:0007669"/>
    <property type="project" value="UniProtKB-KW"/>
</dbReference>
<name>Q118Q1_TRIEI</name>
<evidence type="ECO:0000256" key="1">
    <source>
        <dbReference type="ARBA" id="ARBA00000915"/>
    </source>
</evidence>
<dbReference type="PANTHER" id="PTHR21403">
    <property type="entry name" value="ATP PHOSPHORIBOSYLTRANSFERASE ATP-PRTASE"/>
    <property type="match status" value="1"/>
</dbReference>
<evidence type="ECO:0000256" key="10">
    <source>
        <dbReference type="ARBA" id="ARBA00024861"/>
    </source>
</evidence>
<dbReference type="PROSITE" id="PS01316">
    <property type="entry name" value="ATP_P_PHORIBOSYLTR"/>
    <property type="match status" value="1"/>
</dbReference>
<accession>Q118Q1</accession>
<dbReference type="UniPathway" id="UPA00031">
    <property type="reaction ID" value="UER00006"/>
</dbReference>
<evidence type="ECO:0000256" key="6">
    <source>
        <dbReference type="ARBA" id="ARBA00022605"/>
    </source>
</evidence>
<dbReference type="AlphaFoldDB" id="Q118Q1"/>
<dbReference type="InterPro" id="IPR018198">
    <property type="entry name" value="ATP_PRibTrfase_CS"/>
</dbReference>
<dbReference type="HAMAP" id="MF_00079">
    <property type="entry name" value="HisG_Long"/>
    <property type="match status" value="1"/>
</dbReference>
<keyword evidence="11" id="KW-0547">Nucleotide-binding</keyword>
<comment type="similarity">
    <text evidence="3 11">Belongs to the ATP phosphoribosyltransferase family. Long subfamily.</text>
</comment>
<evidence type="ECO:0000256" key="11">
    <source>
        <dbReference type="HAMAP-Rule" id="MF_00079"/>
    </source>
</evidence>
<evidence type="ECO:0000259" key="12">
    <source>
        <dbReference type="Pfam" id="PF01634"/>
    </source>
</evidence>
<organism evidence="14">
    <name type="scientific">Trichodesmium erythraeum (strain IMS101)</name>
    <dbReference type="NCBI Taxonomy" id="203124"/>
    <lineage>
        <taxon>Bacteria</taxon>
        <taxon>Bacillati</taxon>
        <taxon>Cyanobacteriota</taxon>
        <taxon>Cyanophyceae</taxon>
        <taxon>Oscillatoriophycideae</taxon>
        <taxon>Oscillatoriales</taxon>
        <taxon>Microcoleaceae</taxon>
        <taxon>Trichodesmium</taxon>
    </lineage>
</organism>
<comment type="function">
    <text evidence="10 11">Catalyzes the condensation of ATP and 5-phosphoribose 1-diphosphate to form N'-(5'-phosphoribosyl)-ATP (PR-ATP). Has a crucial role in the pathway because the rate of histidine biosynthesis seems to be controlled primarily by regulation of HisG enzymatic activity.</text>
</comment>
<keyword evidence="11" id="KW-0460">Magnesium</keyword>
<dbReference type="KEGG" id="ter:Tery_0578"/>
<reference evidence="14" key="1">
    <citation type="submission" date="2006-06" db="EMBL/GenBank/DDBJ databases">
        <title>Complete sequence of Trichodesmium erythraeum IMS101.</title>
        <authorList>
            <consortium name="US DOE Joint Genome Institute"/>
            <person name="Copeland A."/>
            <person name="Lucas S."/>
            <person name="Lapidus A."/>
            <person name="Barry K."/>
            <person name="Detter J.C."/>
            <person name="Glavina del Rio T."/>
            <person name="Hammon N."/>
            <person name="Israni S."/>
            <person name="Dalin E."/>
            <person name="Tice H."/>
            <person name="Pitluck S."/>
            <person name="Kiss H."/>
            <person name="Munk A.C."/>
            <person name="Brettin T."/>
            <person name="Bruce D."/>
            <person name="Han C."/>
            <person name="Tapia R."/>
            <person name="Gilna P."/>
            <person name="Schmutz J."/>
            <person name="Larimer F."/>
            <person name="Land M."/>
            <person name="Hauser L."/>
            <person name="Kyrpides N."/>
            <person name="Kim E."/>
            <person name="Richardson P."/>
        </authorList>
    </citation>
    <scope>NUCLEOTIDE SEQUENCE [LARGE SCALE GENOMIC DNA]</scope>
    <source>
        <strain evidence="14">IMS101</strain>
    </source>
</reference>
<keyword evidence="11" id="KW-0963">Cytoplasm</keyword>
<comment type="subcellular location">
    <subcellularLocation>
        <location evidence="11">Cytoplasm</location>
    </subcellularLocation>
</comment>
<dbReference type="InterPro" id="IPR020621">
    <property type="entry name" value="ATP-PRT_HisG_long"/>
</dbReference>
<keyword evidence="8 11" id="KW-0808">Transferase</keyword>
<proteinExistence type="inferred from homology"/>
<dbReference type="InterPro" id="IPR013820">
    <property type="entry name" value="ATP_PRibTrfase_cat"/>
</dbReference>
<comment type="pathway">
    <text evidence="2 11">Amino-acid biosynthesis; L-histidine biosynthesis; L-histidine from 5-phospho-alpha-D-ribose 1-diphosphate: step 1/9.</text>
</comment>
<dbReference type="InterPro" id="IPR013115">
    <property type="entry name" value="HisG_C"/>
</dbReference>
<evidence type="ECO:0000256" key="2">
    <source>
        <dbReference type="ARBA" id="ARBA00004667"/>
    </source>
</evidence>
<comment type="cofactor">
    <cofactor evidence="11">
        <name>Mg(2+)</name>
        <dbReference type="ChEBI" id="CHEBI:18420"/>
    </cofactor>
</comment>
<dbReference type="Pfam" id="PF08029">
    <property type="entry name" value="HisG_C"/>
    <property type="match status" value="1"/>
</dbReference>
<feature type="domain" description="Histidine biosynthesis HisG C-terminal" evidence="13">
    <location>
        <begin position="238"/>
        <end position="316"/>
    </location>
</feature>
<dbReference type="RefSeq" id="WP_011610417.1">
    <property type="nucleotide sequence ID" value="NC_008312.1"/>
</dbReference>
<dbReference type="Pfam" id="PF01634">
    <property type="entry name" value="HisG"/>
    <property type="match status" value="1"/>
</dbReference>
<feature type="domain" description="ATP phosphoribosyltransferase catalytic" evidence="12">
    <location>
        <begin position="56"/>
        <end position="220"/>
    </location>
</feature>
<dbReference type="HOGENOM" id="CLU_038115_0_0_3"/>
<dbReference type="PANTHER" id="PTHR21403:SF8">
    <property type="entry name" value="ATP PHOSPHORIBOSYLTRANSFERASE"/>
    <property type="match status" value="1"/>
</dbReference>
<dbReference type="STRING" id="203124.Tery_0578"/>
<keyword evidence="6 11" id="KW-0028">Amino-acid biosynthesis</keyword>
<evidence type="ECO:0000256" key="7">
    <source>
        <dbReference type="ARBA" id="ARBA00022676"/>
    </source>
</evidence>
<dbReference type="InterPro" id="IPR011322">
    <property type="entry name" value="N-reg_PII-like_a/b"/>
</dbReference>
<dbReference type="GO" id="GO:0000105">
    <property type="term" value="P:L-histidine biosynthetic process"/>
    <property type="evidence" value="ECO:0007669"/>
    <property type="project" value="UniProtKB-UniRule"/>
</dbReference>
<dbReference type="GO" id="GO:0000287">
    <property type="term" value="F:magnesium ion binding"/>
    <property type="evidence" value="ECO:0007669"/>
    <property type="project" value="UniProtKB-UniRule"/>
</dbReference>
<dbReference type="OrthoDB" id="9801867at2"/>
<dbReference type="eggNOG" id="COG0040">
    <property type="taxonomic scope" value="Bacteria"/>
</dbReference>
<keyword evidence="11" id="KW-0479">Metal-binding</keyword>
<dbReference type="GO" id="GO:0005737">
    <property type="term" value="C:cytoplasm"/>
    <property type="evidence" value="ECO:0007669"/>
    <property type="project" value="UniProtKB-SubCell"/>
</dbReference>
<dbReference type="SUPFAM" id="SSF54913">
    <property type="entry name" value="GlnB-like"/>
    <property type="match status" value="1"/>
</dbReference>
<dbReference type="CDD" id="cd13593">
    <property type="entry name" value="PBP2_HisGL3"/>
    <property type="match status" value="1"/>
</dbReference>
<dbReference type="SUPFAM" id="SSF53850">
    <property type="entry name" value="Periplasmic binding protein-like II"/>
    <property type="match status" value="1"/>
</dbReference>
<dbReference type="NCBIfam" id="TIGR00070">
    <property type="entry name" value="hisG"/>
    <property type="match status" value="1"/>
</dbReference>
<dbReference type="Gene3D" id="3.40.190.10">
    <property type="entry name" value="Periplasmic binding protein-like II"/>
    <property type="match status" value="2"/>
</dbReference>
<evidence type="ECO:0000259" key="13">
    <source>
        <dbReference type="Pfam" id="PF08029"/>
    </source>
</evidence>
<evidence type="ECO:0000256" key="4">
    <source>
        <dbReference type="ARBA" id="ARBA00011946"/>
    </source>
</evidence>
<keyword evidence="9 11" id="KW-0368">Histidine biosynthesis</keyword>
<evidence type="ECO:0000256" key="3">
    <source>
        <dbReference type="ARBA" id="ARBA00007955"/>
    </source>
</evidence>
<protein>
    <recommendedName>
        <fullName evidence="5 11">ATP phosphoribosyltransferase</fullName>
        <shortName evidence="11">ATP-PRT</shortName>
        <shortName evidence="11">ATP-PRTase</shortName>
        <ecNumber evidence="4 11">2.4.2.17</ecNumber>
    </recommendedName>
</protein>
<keyword evidence="7 11" id="KW-0328">Glycosyltransferase</keyword>
<dbReference type="EMBL" id="CP000393">
    <property type="protein sequence ID" value="ABG50023.1"/>
    <property type="molecule type" value="Genomic_DNA"/>
</dbReference>
<comment type="activity regulation">
    <text evidence="11">Feedback inhibited by histidine.</text>
</comment>
<dbReference type="GO" id="GO:0003879">
    <property type="term" value="F:ATP phosphoribosyltransferase activity"/>
    <property type="evidence" value="ECO:0007669"/>
    <property type="project" value="UniProtKB-UniRule"/>
</dbReference>
<evidence type="ECO:0000313" key="14">
    <source>
        <dbReference type="EMBL" id="ABG50023.1"/>
    </source>
</evidence>
<evidence type="ECO:0000256" key="5">
    <source>
        <dbReference type="ARBA" id="ARBA00020998"/>
    </source>
</evidence>
<dbReference type="NCBIfam" id="TIGR03455">
    <property type="entry name" value="HisG_C-term"/>
    <property type="match status" value="1"/>
</dbReference>
<evidence type="ECO:0000256" key="8">
    <source>
        <dbReference type="ARBA" id="ARBA00022679"/>
    </source>
</evidence>
<keyword evidence="11" id="KW-0067">ATP-binding</keyword>
<comment type="catalytic activity">
    <reaction evidence="1 11">
        <text>1-(5-phospho-beta-D-ribosyl)-ATP + diphosphate = 5-phospho-alpha-D-ribose 1-diphosphate + ATP</text>
        <dbReference type="Rhea" id="RHEA:18473"/>
        <dbReference type="ChEBI" id="CHEBI:30616"/>
        <dbReference type="ChEBI" id="CHEBI:33019"/>
        <dbReference type="ChEBI" id="CHEBI:58017"/>
        <dbReference type="ChEBI" id="CHEBI:73183"/>
        <dbReference type="EC" id="2.4.2.17"/>
    </reaction>
</comment>
<gene>
    <name evidence="11" type="primary">hisG</name>
    <name evidence="14" type="ordered locus">Tery_0578</name>
</gene>
<dbReference type="EC" id="2.4.2.17" evidence="4 11"/>
<dbReference type="InterPro" id="IPR001348">
    <property type="entry name" value="ATP_PRibTrfase_HisG"/>
</dbReference>
<sequence>MTKDQTLRIALPSKGALAKGTMNLLSACGLGVSRPNERQYFGSIPALPQVKVLFQRAADIFTKVEEGSVDLGITGYDVVCEEGQSHDDVIVIWDKLGYGKCKLVLAVPESWVDVSSIEDLAELTLLFRDKGKNLRIATKYHHLTQKWLYEKLIVHFSLVAVQGAMEAAPSMGYADMIADITSTGTTLRENRLKQIEGGTLIESQACLIGNKRLLQENKIKLETTQVFLELLEAQMESKKYVSITANVDGKSLDEIGDRLMYKSQLTGIAGLQGPTIAKVYSREKNSLYAVTIVVKQSMLLPAINHLRNVGGTDMTVSSPSYVFGSQSQIYESFLSKLK</sequence>
<evidence type="ECO:0000256" key="9">
    <source>
        <dbReference type="ARBA" id="ARBA00023102"/>
    </source>
</evidence>